<dbReference type="InterPro" id="IPR011527">
    <property type="entry name" value="ABC1_TM_dom"/>
</dbReference>
<dbReference type="SUPFAM" id="SSF52540">
    <property type="entry name" value="P-loop containing nucleoside triphosphate hydrolases"/>
    <property type="match status" value="1"/>
</dbReference>
<dbReference type="AlphaFoldDB" id="A0A4R1HQF0"/>
<evidence type="ECO:0000313" key="12">
    <source>
        <dbReference type="EMBL" id="TCK23481.1"/>
    </source>
</evidence>
<keyword evidence="3" id="KW-1003">Cell membrane</keyword>
<keyword evidence="2" id="KW-0813">Transport</keyword>
<dbReference type="SUPFAM" id="SSF90123">
    <property type="entry name" value="ABC transporter transmembrane region"/>
    <property type="match status" value="1"/>
</dbReference>
<dbReference type="PANTHER" id="PTHR24221:SF654">
    <property type="entry name" value="ATP-BINDING CASSETTE SUB-FAMILY B MEMBER 6"/>
    <property type="match status" value="1"/>
</dbReference>
<keyword evidence="5" id="KW-0547">Nucleotide-binding</keyword>
<evidence type="ECO:0000256" key="4">
    <source>
        <dbReference type="ARBA" id="ARBA00022692"/>
    </source>
</evidence>
<accession>A0A4R1HQF0</accession>
<dbReference type="FunFam" id="3.40.50.300:FF:000299">
    <property type="entry name" value="ABC transporter ATP-binding protein/permease"/>
    <property type="match status" value="1"/>
</dbReference>
<dbReference type="GO" id="GO:0140359">
    <property type="term" value="F:ABC-type transporter activity"/>
    <property type="evidence" value="ECO:0007669"/>
    <property type="project" value="InterPro"/>
</dbReference>
<dbReference type="EMBL" id="SMFY01000003">
    <property type="protein sequence ID" value="TCK23481.1"/>
    <property type="molecule type" value="Genomic_DNA"/>
</dbReference>
<dbReference type="Pfam" id="PF00664">
    <property type="entry name" value="ABC_membrane"/>
    <property type="match status" value="1"/>
</dbReference>
<feature type="domain" description="ABC transporter" evidence="10">
    <location>
        <begin position="753"/>
        <end position="986"/>
    </location>
</feature>
<feature type="transmembrane region" description="Helical" evidence="9">
    <location>
        <begin position="605"/>
        <end position="624"/>
    </location>
</feature>
<evidence type="ECO:0000256" key="3">
    <source>
        <dbReference type="ARBA" id="ARBA00022475"/>
    </source>
</evidence>
<dbReference type="InterPro" id="IPR022515">
    <property type="entry name" value="NHPM_micro_ABC2"/>
</dbReference>
<comment type="caution">
    <text evidence="12">The sequence shown here is derived from an EMBL/GenBank/DDBJ whole genome shotgun (WGS) entry which is preliminary data.</text>
</comment>
<evidence type="ECO:0000313" key="13">
    <source>
        <dbReference type="Proteomes" id="UP000295030"/>
    </source>
</evidence>
<proteinExistence type="predicted"/>
<dbReference type="InterPro" id="IPR003593">
    <property type="entry name" value="AAA+_ATPase"/>
</dbReference>
<dbReference type="InterPro" id="IPR039421">
    <property type="entry name" value="Type_1_exporter"/>
</dbReference>
<protein>
    <submittedName>
        <fullName evidence="12">ATP-binding cassette subfamily C protein</fullName>
    </submittedName>
</protein>
<name>A0A4R1HQF0_ANCAQ</name>
<evidence type="ECO:0000256" key="6">
    <source>
        <dbReference type="ARBA" id="ARBA00022840"/>
    </source>
</evidence>
<evidence type="ECO:0000259" key="10">
    <source>
        <dbReference type="PROSITE" id="PS50893"/>
    </source>
</evidence>
<evidence type="ECO:0000256" key="7">
    <source>
        <dbReference type="ARBA" id="ARBA00022989"/>
    </source>
</evidence>
<keyword evidence="8 9" id="KW-0472">Membrane</keyword>
<evidence type="ECO:0000256" key="2">
    <source>
        <dbReference type="ARBA" id="ARBA00022448"/>
    </source>
</evidence>
<dbReference type="PROSITE" id="PS50893">
    <property type="entry name" value="ABC_TRANSPORTER_2"/>
    <property type="match status" value="1"/>
</dbReference>
<keyword evidence="6 12" id="KW-0067">ATP-binding</keyword>
<dbReference type="PANTHER" id="PTHR24221">
    <property type="entry name" value="ATP-BINDING CASSETTE SUB-FAMILY B"/>
    <property type="match status" value="1"/>
</dbReference>
<dbReference type="InterPro" id="IPR036640">
    <property type="entry name" value="ABC1_TM_sf"/>
</dbReference>
<dbReference type="GO" id="GO:0016887">
    <property type="term" value="F:ATP hydrolysis activity"/>
    <property type="evidence" value="ECO:0007669"/>
    <property type="project" value="InterPro"/>
</dbReference>
<keyword evidence="4 9" id="KW-0812">Transmembrane</keyword>
<dbReference type="SMART" id="SM00382">
    <property type="entry name" value="AAA"/>
    <property type="match status" value="1"/>
</dbReference>
<keyword evidence="13" id="KW-1185">Reference proteome</keyword>
<feature type="transmembrane region" description="Helical" evidence="9">
    <location>
        <begin position="233"/>
        <end position="253"/>
    </location>
</feature>
<dbReference type="InterPro" id="IPR027417">
    <property type="entry name" value="P-loop_NTPase"/>
</dbReference>
<gene>
    <name evidence="12" type="ORF">EV667_3311</name>
</gene>
<feature type="transmembrane region" description="Helical" evidence="9">
    <location>
        <begin position="663"/>
        <end position="683"/>
    </location>
</feature>
<organism evidence="12 13">
    <name type="scientific">Ancylobacter aquaticus</name>
    <dbReference type="NCBI Taxonomy" id="100"/>
    <lineage>
        <taxon>Bacteria</taxon>
        <taxon>Pseudomonadati</taxon>
        <taxon>Pseudomonadota</taxon>
        <taxon>Alphaproteobacteria</taxon>
        <taxon>Hyphomicrobiales</taxon>
        <taxon>Xanthobacteraceae</taxon>
        <taxon>Ancylobacter</taxon>
    </lineage>
</organism>
<dbReference type="OrthoDB" id="9787557at2"/>
<dbReference type="GO" id="GO:0034040">
    <property type="term" value="F:ATPase-coupled lipid transmembrane transporter activity"/>
    <property type="evidence" value="ECO:0007669"/>
    <property type="project" value="TreeGrafter"/>
</dbReference>
<dbReference type="InterPro" id="IPR003439">
    <property type="entry name" value="ABC_transporter-like_ATP-bd"/>
</dbReference>
<comment type="subcellular location">
    <subcellularLocation>
        <location evidence="1">Cell membrane</location>
        <topology evidence="1">Multi-pass membrane protein</topology>
    </subcellularLocation>
</comment>
<reference evidence="12 13" key="1">
    <citation type="submission" date="2019-03" db="EMBL/GenBank/DDBJ databases">
        <title>Genomic Encyclopedia of Type Strains, Phase IV (KMG-IV): sequencing the most valuable type-strain genomes for metagenomic binning, comparative biology and taxonomic classification.</title>
        <authorList>
            <person name="Goeker M."/>
        </authorList>
    </citation>
    <scope>NUCLEOTIDE SEQUENCE [LARGE SCALE GENOMIC DNA]</scope>
    <source>
        <strain evidence="12 13">DSM 101</strain>
    </source>
</reference>
<evidence type="ECO:0000256" key="9">
    <source>
        <dbReference type="SAM" id="Phobius"/>
    </source>
</evidence>
<dbReference type="RefSeq" id="WP_131836437.1">
    <property type="nucleotide sequence ID" value="NZ_SMFY01000003.1"/>
</dbReference>
<evidence type="ECO:0000259" key="11">
    <source>
        <dbReference type="PROSITE" id="PS50929"/>
    </source>
</evidence>
<feature type="transmembrane region" description="Helical" evidence="9">
    <location>
        <begin position="441"/>
        <end position="463"/>
    </location>
</feature>
<dbReference type="GO" id="GO:0005524">
    <property type="term" value="F:ATP binding"/>
    <property type="evidence" value="ECO:0007669"/>
    <property type="project" value="UniProtKB-KW"/>
</dbReference>
<evidence type="ECO:0000256" key="5">
    <source>
        <dbReference type="ARBA" id="ARBA00022741"/>
    </source>
</evidence>
<sequence length="989" mass="104531">MNALSSPVPSTSPKLAAGLRAAGAVEQGVSGHTPLLLSASRRCLLVLEGAMDLFLVALDDEGNATGLRRHLFTLEAGDLALPFDGDSAIPPIGLLAVGTAGTRLLAADSPVLEHLARHGDRDLQAEIARALDSWIAGLSRAMARLVVPAPHIGARLRAAETIELAADTRLSAQEGVLWVACGDHDPLYLDSDHIARSAETLLPLHDSCWLVLPEARAIRGIDTLQALGEGHCWAGITALHAAVATILPLNLRLARVDELNRRRARNEANLASEQDALDRLAAPLTPPERRLVPETGEYPLAQACAAVAQALGHPFTYHGRAHDAEGVAPPGIDQLARANHLRVRRVLLEEDWWRADVGPFVLMTGDGTQPIAVVPGGTGGGDHLVIDPSIPGPPRRLAAKEAALLTGEAISFYAPFPDRALKGLDVGGGAFRWSRTDAVMVILLGFIGGILSLGVPIATGFLVDTVIPGHDSAKLMEMGLVLVAAATVTLGLRYAIQIAALRIEGRSGSRIQAAVMDRLLRLPMAFFKDYAAGDLAQRALIIQTIEQAISGTIIASLINGLFAMISLGLMFWYAPKLAFVALGLIALLAATTVVLGLLRVRRERAVLAATGAASAFLLQLSIGISRLRLAAAEDRAFLRWTQPYGDFLNQRFGADQITNVTALIGQAFTPLATACLFAVIYLADTAQSGIALGVVLAFLSAFGQALEGMVGLAGAAVQIAALKPAYAYAAPILMTPPEADAHKIDPGTLSGAIELSHLSFRYGPDGPTVLDDLSLTIAPGEFVALVGPSGGGKSTLLRLLLGFEAQDAGAILLDGHDLRSLDIQAVRRQFGVVLQNGRLMPGNLLDNILGANRHLSEEAAWEAARQVGLAEDIAAMPMGLRTLITDSSGALSGGQVQRLLLARAIANRPRILLLDEATSALDNRTQALVTASLNALSATRLVVAHRLSTVMEADRIVVLQDGRCREQGSYAELMAQDGLFRRLSERQLV</sequence>
<dbReference type="PROSITE" id="PS50929">
    <property type="entry name" value="ABC_TM1F"/>
    <property type="match status" value="1"/>
</dbReference>
<feature type="domain" description="ABC transmembrane type-1" evidence="11">
    <location>
        <begin position="439"/>
        <end position="721"/>
    </location>
</feature>
<evidence type="ECO:0000256" key="1">
    <source>
        <dbReference type="ARBA" id="ARBA00004651"/>
    </source>
</evidence>
<dbReference type="NCBIfam" id="TIGR03797">
    <property type="entry name" value="NHLM_micro_ABC2"/>
    <property type="match status" value="1"/>
</dbReference>
<dbReference type="Gene3D" id="3.40.50.300">
    <property type="entry name" value="P-loop containing nucleotide triphosphate hydrolases"/>
    <property type="match status" value="1"/>
</dbReference>
<dbReference type="GO" id="GO:0005886">
    <property type="term" value="C:plasma membrane"/>
    <property type="evidence" value="ECO:0007669"/>
    <property type="project" value="UniProtKB-SubCell"/>
</dbReference>
<dbReference type="Gene3D" id="1.20.1560.10">
    <property type="entry name" value="ABC transporter type 1, transmembrane domain"/>
    <property type="match status" value="1"/>
</dbReference>
<feature type="transmembrane region" description="Helical" evidence="9">
    <location>
        <begin position="690"/>
        <end position="717"/>
    </location>
</feature>
<dbReference type="Pfam" id="PF00005">
    <property type="entry name" value="ABC_tran"/>
    <property type="match status" value="1"/>
</dbReference>
<feature type="transmembrane region" description="Helical" evidence="9">
    <location>
        <begin position="579"/>
        <end position="598"/>
    </location>
</feature>
<keyword evidence="7 9" id="KW-1133">Transmembrane helix</keyword>
<dbReference type="Proteomes" id="UP000295030">
    <property type="component" value="Unassembled WGS sequence"/>
</dbReference>
<feature type="transmembrane region" description="Helical" evidence="9">
    <location>
        <begin position="475"/>
        <end position="496"/>
    </location>
</feature>
<feature type="transmembrane region" description="Helical" evidence="9">
    <location>
        <begin position="548"/>
        <end position="573"/>
    </location>
</feature>
<evidence type="ECO:0000256" key="8">
    <source>
        <dbReference type="ARBA" id="ARBA00023136"/>
    </source>
</evidence>